<name>A0A314UZ85_PRUYE</name>
<protein>
    <submittedName>
        <fullName evidence="2">Uncharacterized protein</fullName>
    </submittedName>
</protein>
<dbReference type="Proteomes" id="UP000250321">
    <property type="component" value="Unassembled WGS sequence"/>
</dbReference>
<gene>
    <name evidence="2" type="ORF">Pyn_08072</name>
</gene>
<accession>A0A314UZ85</accession>
<evidence type="ECO:0000256" key="1">
    <source>
        <dbReference type="SAM" id="MobiDB-lite"/>
    </source>
</evidence>
<dbReference type="EMBL" id="PJQY01002758">
    <property type="protein sequence ID" value="PQM42857.1"/>
    <property type="molecule type" value="Genomic_DNA"/>
</dbReference>
<keyword evidence="3" id="KW-1185">Reference proteome</keyword>
<reference evidence="2 3" key="1">
    <citation type="submission" date="2018-02" db="EMBL/GenBank/DDBJ databases">
        <title>Draft genome of wild Prunus yedoensis var. nudiflora.</title>
        <authorList>
            <person name="Baek S."/>
            <person name="Kim J.-H."/>
            <person name="Choi K."/>
            <person name="Kim G.-B."/>
            <person name="Cho A."/>
            <person name="Jang H."/>
            <person name="Shin C.-H."/>
            <person name="Yu H.-J."/>
            <person name="Mun J.-H."/>
        </authorList>
    </citation>
    <scope>NUCLEOTIDE SEQUENCE [LARGE SCALE GENOMIC DNA]</scope>
    <source>
        <strain evidence="3">cv. Jeju island</strain>
        <tissue evidence="2">Leaf</tissue>
    </source>
</reference>
<proteinExistence type="predicted"/>
<evidence type="ECO:0000313" key="3">
    <source>
        <dbReference type="Proteomes" id="UP000250321"/>
    </source>
</evidence>
<sequence>MVRTYDLQSAWEVDDTGAESGNSDELVLLLRKFPPQRNQEKSSPTGATSFGAKASSVNSKKHKSTGSHSSQEKGGENRSPKTEARESEPNTMDQLRGQTSCLRTKVWLLGKFIFQMAKSDWDPPKKSLCL</sequence>
<feature type="region of interest" description="Disordered" evidence="1">
    <location>
        <begin position="1"/>
        <end position="97"/>
    </location>
</feature>
<dbReference type="AlphaFoldDB" id="A0A314UZ85"/>
<organism evidence="2 3">
    <name type="scientific">Prunus yedoensis var. nudiflora</name>
    <dbReference type="NCBI Taxonomy" id="2094558"/>
    <lineage>
        <taxon>Eukaryota</taxon>
        <taxon>Viridiplantae</taxon>
        <taxon>Streptophyta</taxon>
        <taxon>Embryophyta</taxon>
        <taxon>Tracheophyta</taxon>
        <taxon>Spermatophyta</taxon>
        <taxon>Magnoliopsida</taxon>
        <taxon>eudicotyledons</taxon>
        <taxon>Gunneridae</taxon>
        <taxon>Pentapetalae</taxon>
        <taxon>rosids</taxon>
        <taxon>fabids</taxon>
        <taxon>Rosales</taxon>
        <taxon>Rosaceae</taxon>
        <taxon>Amygdaloideae</taxon>
        <taxon>Amygdaleae</taxon>
        <taxon>Prunus</taxon>
    </lineage>
</organism>
<feature type="compositionally biased region" description="Basic and acidic residues" evidence="1">
    <location>
        <begin position="70"/>
        <end position="88"/>
    </location>
</feature>
<comment type="caution">
    <text evidence="2">The sequence shown here is derived from an EMBL/GenBank/DDBJ whole genome shotgun (WGS) entry which is preliminary data.</text>
</comment>
<evidence type="ECO:0000313" key="2">
    <source>
        <dbReference type="EMBL" id="PQM42857.1"/>
    </source>
</evidence>